<proteinExistence type="predicted"/>
<sequence length="232" mass="27477">YKFCEEKGLNPNHFEIRERGLSYQGAKRIDFYDLFSYQRVRGAIARVVYSEIVYEEAIPIDQEFLYVNLIDSLKGRKGKEGEKLPLKTKITFLANPYLFSAWFLDVFQNIHKLRKLAEEKKIKQDNSGVLEITKDENGTEWLLYLNLIEGEYDAHSLALEEKINPRTVNWDDFMIDEPNKYKILHAIQDFYFCEVGVRKVKKKYCLMHFTKNKKETDNSLVNFCFNLEEKAK</sequence>
<comment type="caution">
    <text evidence="1">The sequence shown here is derived from an EMBL/GenBank/DDBJ whole genome shotgun (WGS) entry which is preliminary data.</text>
</comment>
<evidence type="ECO:0000313" key="1">
    <source>
        <dbReference type="EMBL" id="CAI2200113.1"/>
    </source>
</evidence>
<accession>A0A9W4TCD8</accession>
<organism evidence="1 2">
    <name type="scientific">Funneliformis geosporum</name>
    <dbReference type="NCBI Taxonomy" id="1117311"/>
    <lineage>
        <taxon>Eukaryota</taxon>
        <taxon>Fungi</taxon>
        <taxon>Fungi incertae sedis</taxon>
        <taxon>Mucoromycota</taxon>
        <taxon>Glomeromycotina</taxon>
        <taxon>Glomeromycetes</taxon>
        <taxon>Glomerales</taxon>
        <taxon>Glomeraceae</taxon>
        <taxon>Funneliformis</taxon>
    </lineage>
</organism>
<dbReference type="OrthoDB" id="2340330at2759"/>
<keyword evidence="2" id="KW-1185">Reference proteome</keyword>
<reference evidence="1" key="1">
    <citation type="submission" date="2022-08" db="EMBL/GenBank/DDBJ databases">
        <authorList>
            <person name="Kallberg Y."/>
            <person name="Tangrot J."/>
            <person name="Rosling A."/>
        </authorList>
    </citation>
    <scope>NUCLEOTIDE SEQUENCE</scope>
    <source>
        <strain evidence="1">Wild A</strain>
    </source>
</reference>
<dbReference type="AlphaFoldDB" id="A0A9W4TCD8"/>
<name>A0A9W4TCD8_9GLOM</name>
<feature type="non-terminal residue" evidence="1">
    <location>
        <position position="1"/>
    </location>
</feature>
<gene>
    <name evidence="1" type="ORF">FWILDA_LOCUS19409</name>
</gene>
<dbReference type="Proteomes" id="UP001153678">
    <property type="component" value="Unassembled WGS sequence"/>
</dbReference>
<protein>
    <submittedName>
        <fullName evidence="1">17938_t:CDS:1</fullName>
    </submittedName>
</protein>
<feature type="non-terminal residue" evidence="1">
    <location>
        <position position="232"/>
    </location>
</feature>
<evidence type="ECO:0000313" key="2">
    <source>
        <dbReference type="Proteomes" id="UP001153678"/>
    </source>
</evidence>
<dbReference type="EMBL" id="CAMKVN010023371">
    <property type="protein sequence ID" value="CAI2200113.1"/>
    <property type="molecule type" value="Genomic_DNA"/>
</dbReference>